<accession>A0A0P0Z0D2</accession>
<protein>
    <submittedName>
        <fullName evidence="3">Putative periplasmic protein</fullName>
    </submittedName>
</protein>
<feature type="signal peptide" evidence="1">
    <location>
        <begin position="1"/>
        <end position="26"/>
    </location>
</feature>
<keyword evidence="1" id="KW-0732">Signal</keyword>
<reference evidence="3" key="1">
    <citation type="journal article" date="2015" name="Proc. Natl. Acad. Sci. U.S.A.">
        <title>Bacterial clade with the ribosomal RNA operon on a small plasmid rather than the chromosome.</title>
        <authorList>
            <person name="Anda M."/>
            <person name="Ohtsubo Y."/>
            <person name="Okubo T."/>
            <person name="Sugawara M."/>
            <person name="Nagata Y."/>
            <person name="Tsuda M."/>
            <person name="Minamisawa K."/>
            <person name="Mitsui H."/>
        </authorList>
    </citation>
    <scope>NUCLEOTIDE SEQUENCE</scope>
    <source>
        <strain evidence="3">JCM 14755</strain>
    </source>
</reference>
<dbReference type="EMBL" id="LC066375">
    <property type="protein sequence ID" value="BAT27246.1"/>
    <property type="molecule type" value="Genomic_DNA"/>
</dbReference>
<dbReference type="AlphaFoldDB" id="A0A0P0Z0D2"/>
<feature type="chain" id="PRO_5006057954" evidence="1">
    <location>
        <begin position="27"/>
        <end position="258"/>
    </location>
</feature>
<evidence type="ECO:0000313" key="3">
    <source>
        <dbReference type="EMBL" id="BAT27246.1"/>
    </source>
</evidence>
<dbReference type="RefSeq" id="WP_062228324.1">
    <property type="nucleotide sequence ID" value="NZ_BBWR01000012.1"/>
</dbReference>
<dbReference type="OrthoDB" id="5515706at2"/>
<proteinExistence type="predicted"/>
<dbReference type="InterPro" id="IPR018711">
    <property type="entry name" value="NAGPA"/>
</dbReference>
<evidence type="ECO:0000256" key="1">
    <source>
        <dbReference type="SAM" id="SignalP"/>
    </source>
</evidence>
<evidence type="ECO:0000259" key="2">
    <source>
        <dbReference type="Pfam" id="PF09992"/>
    </source>
</evidence>
<dbReference type="Pfam" id="PF09992">
    <property type="entry name" value="NAGPA"/>
    <property type="match status" value="1"/>
</dbReference>
<sequence length="258" mass="28098">MRAPLSRLLATLLLLGAAAPPEPARADICVPERFEGADYIVCTVDPAQDKLRIFWRGADGRPYRSFSNLARGLADQGDSLVFAINGGMYEPDYTPLGLYVEDGRELRPADQTRIDKPQRKVPNFYKTPNGIFYVSVEGDAAILTTPAFLARGPATRMATQSGPMLVIDGALHPALIPGSSDRTRRSGVGVCETGRVRFAISQDSVNFHSFARLFRDHLSCPNALFLDGGRGAGLYAPSLDRNDWSWHGGYGPMIGLVE</sequence>
<organism evidence="3">
    <name type="scientific">Aureimonas frigidaquae</name>
    <dbReference type="NCBI Taxonomy" id="424757"/>
    <lineage>
        <taxon>Bacteria</taxon>
        <taxon>Pseudomonadati</taxon>
        <taxon>Pseudomonadota</taxon>
        <taxon>Alphaproteobacteria</taxon>
        <taxon>Hyphomicrobiales</taxon>
        <taxon>Aurantimonadaceae</taxon>
        <taxon>Aureimonas</taxon>
    </lineage>
</organism>
<name>A0A0P0Z0D2_9HYPH</name>
<feature type="domain" description="Phosphodiester glycosidase" evidence="2">
    <location>
        <begin position="80"/>
        <end position="236"/>
    </location>
</feature>